<dbReference type="GO" id="GO:0003723">
    <property type="term" value="F:RNA binding"/>
    <property type="evidence" value="ECO:0007669"/>
    <property type="project" value="InterPro"/>
</dbReference>
<keyword evidence="3" id="KW-0548">Nucleotidyltransferase</keyword>
<dbReference type="GO" id="GO:0016787">
    <property type="term" value="F:hydrolase activity"/>
    <property type="evidence" value="ECO:0007669"/>
    <property type="project" value="UniProtKB-KW"/>
</dbReference>
<dbReference type="PROSITE" id="PS51743">
    <property type="entry name" value="ALPHAVIRUS_MT"/>
    <property type="match status" value="1"/>
</dbReference>
<dbReference type="GO" id="GO:0003968">
    <property type="term" value="F:RNA-directed RNA polymerase activity"/>
    <property type="evidence" value="ECO:0007669"/>
    <property type="project" value="UniProtKB-KW"/>
</dbReference>
<organism evidence="10">
    <name type="scientific">Iris domestica betaflexivirus 1</name>
    <dbReference type="NCBI Taxonomy" id="2794404"/>
    <lineage>
        <taxon>Viruses</taxon>
        <taxon>Riboviria</taxon>
        <taxon>Orthornavirae</taxon>
        <taxon>Kitrinoviricota</taxon>
        <taxon>Alsuviricetes</taxon>
        <taxon>Tymovirales</taxon>
        <taxon>Betaflexiviridae</taxon>
    </lineage>
</organism>
<proteinExistence type="predicted"/>
<evidence type="ECO:0000256" key="3">
    <source>
        <dbReference type="ARBA" id="ARBA00022695"/>
    </source>
</evidence>
<name>A0A7T5UG79_9VIRU</name>
<sequence>MATVFVRRSPLQEVLSVLPSDQALALYTEDHNSSIQSVYNAAQDLYSYPVSKDQQEKLISLGINLAPYSFKCHPHPFSKMLENFVLYQHALLALKKFKRVHITSIKDEKFEKFKSSFLNINKDAILTYSNRLIHPKDGVRYKYHRDQIIFDPGPFKPSECAILMFDELHYWSIEDIKLFLSDAPADTVLASTVFPPEVLIGLDYSLNPSEYDFKVVGENLFCAPDGKFNDGYVQPKNFEHFLRLSQIEVDSRKAFGVDVLFSAYDHHLLIMQKGTLGSAVRSFGTFDQVDFSKMKSMSRNNFHLKRVRFSVYQKLHVYLCSLKSGSLSAATARVRQLQIDGNYSLDEISFAHDVFIKVARNPNLGVNHIGFLSFHLERWFMKLPDPLKWLWRSKRNWMFDINDLLNAENLRILIEPKVWGEVYLNLKDRPSQPYRIGHSDSFYLGRWGEGEREKINEFTFLFRRSYLVLHDLRRFKEIKRDRRLALESRKTRRYLTNELRMDVYFLELPGFRDPPEEGEEFGNCYPLERTITWNFPKGPDSTEDGKVPSDCTTNGGQDPNIPTCKQGGGPPLIEGGPEVALIEGGGLLADHDESGAQDTDQALESATDLNYLNDIITKPACAENDIGSSYDSLFGVQRDNAVDRGRGINLTNKCLAKAFSDVLNLDVFVVLDQCRKAGSRRLQDWYYSDDMANLSHVEDLANLFEVIICIESDSDFGGVYGSLSNPEREMVTIYHDEEHFRAPLQEEIDCEIKGHSWSLIDVGGSEASTVFQRMSREGRYGVISKGMGITKVPRERTVLCKVILGAAGCAKSSAVQSKIRAGHYPIKGLQVVSPRASLCQDWKNKVGRKGLVAQTHEVALKLKCSAKLVIFDEIGIFPSGYIETFLYKNPHVTHCIFLGDPTQSLFYSPGCMELNLVDNICDKIWREGKSYRAYTYRIPQGVSERLGITSFSKVKGEVIWEKSSYEEISALPSEAPVLVNSDSFRKILMQDKMDGTPGLQNVHTYTSCQGLTFEEDYYLVLDENAISKNNQGSLMCAATRGKKNLIILNITGLSERTISCRLTNGVVKALCGHGFKFDEELKKQWPWMKITHTAISGGKYVVCGEDYYDIMERRPRQLDRDIEQRTSGDPYLQNMISLAPPTDEVEIPIREPRSDEPKIPTHVGLSNKDIFRGLIDEHGKGKEEKEMRMWDLWSNQFCDEVESTFINLFPYHKKADPVTEWAGYKKRLKLAKPIENMRNYRAAKWKGELLFANFKEHVKLPRRFDQAMYDECIEEFEEKKISKPEKLIANHSERSDPDWPTDFVFLFQKVQHCTKLDNMFMDAKASQSIACFHHAILAHFSGLSRYVEKVMEGVLPKRFYIHQKKHLSELDDWVRGQRFEGVCTESDYSAFDASQDATILAFEVAFIRHLGFPEELIHQYEVYKTHLGCKLGDLAIMRFTGEFSTFMFNTMANMAFTFTRYHVNKFASIAFAGDDMICNQRLHQNAKYDEFFKGLTLKAKVLFHCNPTFCGWRLSKFGIVKDPKLMAARVLVMIERGLIEECIISYAMEVLFAYNLGDLLYDIFSIEDMQYHSIAVRAIIRHGGRSKFKAQIKRMFETPNRNPFVKIQRGQKTEDLFDRELRRQGFEFTDPDE</sequence>
<reference evidence="10" key="1">
    <citation type="submission" date="2020-11" db="EMBL/GenBank/DDBJ databases">
        <authorList>
            <person name="Bejerman N."/>
        </authorList>
    </citation>
    <scope>NUCLEOTIDE SEQUENCE</scope>
    <source>
        <strain evidence="10">Irid</strain>
    </source>
</reference>
<dbReference type="EMBL" id="MW328758">
    <property type="protein sequence ID" value="QQG34671.1"/>
    <property type="molecule type" value="Genomic_RNA"/>
</dbReference>
<keyword evidence="7" id="KW-0693">Viral RNA replication</keyword>
<dbReference type="GO" id="GO:0016556">
    <property type="term" value="P:mRNA modification"/>
    <property type="evidence" value="ECO:0007669"/>
    <property type="project" value="InterPro"/>
</dbReference>
<dbReference type="CDD" id="cd23245">
    <property type="entry name" value="Betaflexiviridae_RdRp"/>
    <property type="match status" value="1"/>
</dbReference>
<keyword evidence="1" id="KW-0696">RNA-directed RNA polymerase</keyword>
<keyword evidence="2" id="KW-0808">Transferase</keyword>
<dbReference type="GO" id="GO:0039694">
    <property type="term" value="P:viral RNA genome replication"/>
    <property type="evidence" value="ECO:0007669"/>
    <property type="project" value="InterPro"/>
</dbReference>
<evidence type="ECO:0000259" key="8">
    <source>
        <dbReference type="PROSITE" id="PS50507"/>
    </source>
</evidence>
<accession>A0A7T5UG79</accession>
<evidence type="ECO:0000256" key="1">
    <source>
        <dbReference type="ARBA" id="ARBA00022484"/>
    </source>
</evidence>
<keyword evidence="4" id="KW-0547">Nucleotide-binding</keyword>
<dbReference type="GO" id="GO:0006351">
    <property type="term" value="P:DNA-templated transcription"/>
    <property type="evidence" value="ECO:0007669"/>
    <property type="project" value="InterPro"/>
</dbReference>
<keyword evidence="5" id="KW-0378">Hydrolase</keyword>
<protein>
    <submittedName>
        <fullName evidence="10">RdRp</fullName>
    </submittedName>
</protein>
<evidence type="ECO:0000256" key="4">
    <source>
        <dbReference type="ARBA" id="ARBA00022741"/>
    </source>
</evidence>
<dbReference type="InterPro" id="IPR001788">
    <property type="entry name" value="RNA-dep_RNA_pol_alsuvir"/>
</dbReference>
<dbReference type="GO" id="GO:0006396">
    <property type="term" value="P:RNA processing"/>
    <property type="evidence" value="ECO:0007669"/>
    <property type="project" value="InterPro"/>
</dbReference>
<dbReference type="GO" id="GO:0005524">
    <property type="term" value="F:ATP binding"/>
    <property type="evidence" value="ECO:0007669"/>
    <property type="project" value="UniProtKB-KW"/>
</dbReference>
<keyword evidence="6" id="KW-0067">ATP-binding</keyword>
<evidence type="ECO:0000256" key="2">
    <source>
        <dbReference type="ARBA" id="ARBA00022679"/>
    </source>
</evidence>
<dbReference type="InterPro" id="IPR002588">
    <property type="entry name" value="Alphavirus-like_MT_dom"/>
</dbReference>
<evidence type="ECO:0000313" key="10">
    <source>
        <dbReference type="EMBL" id="QQG34671.1"/>
    </source>
</evidence>
<evidence type="ECO:0000256" key="7">
    <source>
        <dbReference type="ARBA" id="ARBA00022953"/>
    </source>
</evidence>
<evidence type="ECO:0000256" key="6">
    <source>
        <dbReference type="ARBA" id="ARBA00022840"/>
    </source>
</evidence>
<dbReference type="PROSITE" id="PS50507">
    <property type="entry name" value="RDRP_SSRNA_POS"/>
    <property type="match status" value="1"/>
</dbReference>
<dbReference type="InterPro" id="IPR043502">
    <property type="entry name" value="DNA/RNA_pol_sf"/>
</dbReference>
<dbReference type="GO" id="GO:0008174">
    <property type="term" value="F:mRNA methyltransferase activity"/>
    <property type="evidence" value="ECO:0007669"/>
    <property type="project" value="UniProtKB-UniRule"/>
</dbReference>
<feature type="domain" description="Alphavirus-like MT" evidence="9">
    <location>
        <begin position="66"/>
        <end position="242"/>
    </location>
</feature>
<evidence type="ECO:0000256" key="5">
    <source>
        <dbReference type="ARBA" id="ARBA00022801"/>
    </source>
</evidence>
<dbReference type="SUPFAM" id="SSF56672">
    <property type="entry name" value="DNA/RNA polymerases"/>
    <property type="match status" value="1"/>
</dbReference>
<dbReference type="InterPro" id="IPR007094">
    <property type="entry name" value="RNA-dir_pol_PSvirus"/>
</dbReference>
<evidence type="ECO:0000259" key="9">
    <source>
        <dbReference type="PROSITE" id="PS51743"/>
    </source>
</evidence>
<feature type="domain" description="RdRp catalytic" evidence="8">
    <location>
        <begin position="1381"/>
        <end position="1488"/>
    </location>
</feature>
<dbReference type="InterPro" id="IPR027351">
    <property type="entry name" value="(+)RNA_virus_helicase_core_dom"/>
</dbReference>
<dbReference type="Pfam" id="PF01660">
    <property type="entry name" value="Vmethyltransf"/>
    <property type="match status" value="1"/>
</dbReference>
<dbReference type="Pfam" id="PF01443">
    <property type="entry name" value="Viral_helicase1"/>
    <property type="match status" value="1"/>
</dbReference>
<dbReference type="Pfam" id="PF00978">
    <property type="entry name" value="RdRP_2"/>
    <property type="match status" value="1"/>
</dbReference>